<proteinExistence type="predicted"/>
<comment type="caution">
    <text evidence="1">The sequence shown here is derived from an EMBL/GenBank/DDBJ whole genome shotgun (WGS) entry which is preliminary data.</text>
</comment>
<organism evidence="1 2">
    <name type="scientific">Clostridium tarantellae</name>
    <dbReference type="NCBI Taxonomy" id="39493"/>
    <lineage>
        <taxon>Bacteria</taxon>
        <taxon>Bacillati</taxon>
        <taxon>Bacillota</taxon>
        <taxon>Clostridia</taxon>
        <taxon>Eubacteriales</taxon>
        <taxon>Clostridiaceae</taxon>
        <taxon>Clostridium</taxon>
    </lineage>
</organism>
<dbReference type="Proteomes" id="UP000430345">
    <property type="component" value="Unassembled WGS sequence"/>
</dbReference>
<dbReference type="Pfam" id="PF12983">
    <property type="entry name" value="DUF3867"/>
    <property type="match status" value="1"/>
</dbReference>
<reference evidence="1 2" key="1">
    <citation type="submission" date="2019-10" db="EMBL/GenBank/DDBJ databases">
        <title>The Genome Sequence of Clostridium tarantellae Isolated from Fish Brain.</title>
        <authorList>
            <person name="Bano L."/>
            <person name="Kiel M."/>
            <person name="Sales G."/>
            <person name="Doxey A.C."/>
            <person name="Mansfield M.J."/>
            <person name="Schiavone M."/>
            <person name="Rossetto O."/>
            <person name="Pirazzini M."/>
            <person name="Dobrindt U."/>
            <person name="Montecucco C."/>
        </authorList>
    </citation>
    <scope>NUCLEOTIDE SEQUENCE [LARGE SCALE GENOMIC DNA]</scope>
    <source>
        <strain evidence="1 2">DSM 3997</strain>
    </source>
</reference>
<dbReference type="InterPro" id="IPR024218">
    <property type="entry name" value="DUF3867"/>
</dbReference>
<gene>
    <name evidence="1" type="ORF">GBZ86_08795</name>
</gene>
<name>A0A6I1MLI3_9CLOT</name>
<sequence length="187" mass="22391">MDDRVVDFSELKNKARDKDIDKFESYMYDLYFSLAQGQLSMAEFTKNIMSYMEKNNISQEKFFNIQKEMLKRYGMDMGDIEEKMKNLGIKMPPINTETDYEKLRKNLSFQEKYKDRLNTRNVSKYYIKNDLNDVEIILDDIKVILQSTKKINLQDVELNEFLCSYKKTIENKMLNISICENVSIYDY</sequence>
<evidence type="ECO:0000313" key="2">
    <source>
        <dbReference type="Proteomes" id="UP000430345"/>
    </source>
</evidence>
<dbReference type="RefSeq" id="WP_152889772.1">
    <property type="nucleotide sequence ID" value="NZ_WHJC01000114.1"/>
</dbReference>
<keyword evidence="2" id="KW-1185">Reference proteome</keyword>
<evidence type="ECO:0000313" key="1">
    <source>
        <dbReference type="EMBL" id="MPQ43854.1"/>
    </source>
</evidence>
<dbReference type="AlphaFoldDB" id="A0A6I1MLI3"/>
<accession>A0A6I1MLI3</accession>
<dbReference type="OrthoDB" id="1754214at2"/>
<protein>
    <submittedName>
        <fullName evidence="1">DUF3867 domain-containing protein</fullName>
    </submittedName>
</protein>
<dbReference type="EMBL" id="WHJC01000114">
    <property type="protein sequence ID" value="MPQ43854.1"/>
    <property type="molecule type" value="Genomic_DNA"/>
</dbReference>